<name>A0ABR2H327_9EUKA</name>
<feature type="region of interest" description="Disordered" evidence="1">
    <location>
        <begin position="101"/>
        <end position="123"/>
    </location>
</feature>
<evidence type="ECO:0000256" key="1">
    <source>
        <dbReference type="SAM" id="MobiDB-lite"/>
    </source>
</evidence>
<evidence type="ECO:0000313" key="3">
    <source>
        <dbReference type="EMBL" id="KAK8839987.1"/>
    </source>
</evidence>
<evidence type="ECO:0000313" key="2">
    <source>
        <dbReference type="EMBL" id="KAK8839986.1"/>
    </source>
</evidence>
<evidence type="ECO:0000313" key="4">
    <source>
        <dbReference type="Proteomes" id="UP001470230"/>
    </source>
</evidence>
<dbReference type="Proteomes" id="UP001470230">
    <property type="component" value="Unassembled WGS sequence"/>
</dbReference>
<dbReference type="EMBL" id="JAPFFF010000049">
    <property type="protein sequence ID" value="KAK8839987.1"/>
    <property type="molecule type" value="Genomic_DNA"/>
</dbReference>
<sequence length="238" mass="28396">MRPCTTSIEQFLKDTIDIKYNELDCDVPKSESKFYVKATKEQFDEFFNKYDAVVYEYPNDMAVYGQVKFYFKKNPKRVMNAFVDAFYRCPHNGFSKVRNITAEGPDEDKAKKHEEERQNKEDALRESMKAEGCELISKYTTANADVFYLFEGFEYKTRPTKWNAGHRPHKAKCIRYTPNYVRKVFKDAGCILLTEYKNQKTKLRYLYEGKEYEVYFNDWLYYGSRPHLGIKRSFFTET</sequence>
<proteinExistence type="predicted"/>
<feature type="compositionally biased region" description="Basic and acidic residues" evidence="1">
    <location>
        <begin position="107"/>
        <end position="123"/>
    </location>
</feature>
<protein>
    <submittedName>
        <fullName evidence="3">Uncharacterized protein</fullName>
    </submittedName>
</protein>
<dbReference type="EMBL" id="JAPFFF010000049">
    <property type="protein sequence ID" value="KAK8839986.1"/>
    <property type="molecule type" value="Genomic_DNA"/>
</dbReference>
<keyword evidence="4" id="KW-1185">Reference proteome</keyword>
<accession>A0ABR2H327</accession>
<comment type="caution">
    <text evidence="3">The sequence shown here is derived from an EMBL/GenBank/DDBJ whole genome shotgun (WGS) entry which is preliminary data.</text>
</comment>
<gene>
    <name evidence="2" type="ORF">M9Y10_031271</name>
    <name evidence="3" type="ORF">M9Y10_031272</name>
</gene>
<reference evidence="3 4" key="1">
    <citation type="submission" date="2024-04" db="EMBL/GenBank/DDBJ databases">
        <title>Tritrichomonas musculus Genome.</title>
        <authorList>
            <person name="Alves-Ferreira E."/>
            <person name="Grigg M."/>
            <person name="Lorenzi H."/>
            <person name="Galac M."/>
        </authorList>
    </citation>
    <scope>NUCLEOTIDE SEQUENCE [LARGE SCALE GENOMIC DNA]</scope>
    <source>
        <strain evidence="3 4">EAF2021</strain>
    </source>
</reference>
<organism evidence="3 4">
    <name type="scientific">Tritrichomonas musculus</name>
    <dbReference type="NCBI Taxonomy" id="1915356"/>
    <lineage>
        <taxon>Eukaryota</taxon>
        <taxon>Metamonada</taxon>
        <taxon>Parabasalia</taxon>
        <taxon>Tritrichomonadida</taxon>
        <taxon>Tritrichomonadidae</taxon>
        <taxon>Tritrichomonas</taxon>
    </lineage>
</organism>